<evidence type="ECO:0000313" key="9">
    <source>
        <dbReference type="Proteomes" id="UP000245712"/>
    </source>
</evidence>
<evidence type="ECO:0000256" key="4">
    <source>
        <dbReference type="ARBA" id="ARBA00022519"/>
    </source>
</evidence>
<dbReference type="Proteomes" id="UP000245712">
    <property type="component" value="Unassembled WGS sequence"/>
</dbReference>
<sequence>MTALLEVAGLSKRYRTSAGPTDALRDVSFTLARGETLGVIGQSGSGKSTLASVVVRLDDPDAGTIRFDGVDIGALPARRCARAPWRRRIQFVFQDARDSIDPLGRAFDAIAGALAHDVGGEARRERVEALARAVDLPLSRLALRPHQLSGGEAARVCIARAIASGPDLLVLDEPTAALDVSVQAGVLATLDRLRRERGMAMLFISHDLDVVRLFCSRALVMNAGEIVETGPTAAVFAQPQHAYTRALLDARRRATGSVSSAALFPLSSSL</sequence>
<comment type="similarity">
    <text evidence="1">Belongs to the ABC transporter superfamily.</text>
</comment>
<dbReference type="SUPFAM" id="SSF52540">
    <property type="entry name" value="P-loop containing nucleoside triphosphate hydrolases"/>
    <property type="match status" value="1"/>
</dbReference>
<dbReference type="InterPro" id="IPR003593">
    <property type="entry name" value="AAA+_ATPase"/>
</dbReference>
<evidence type="ECO:0000256" key="6">
    <source>
        <dbReference type="ARBA" id="ARBA00022840"/>
    </source>
</evidence>
<keyword evidence="9" id="KW-1185">Reference proteome</keyword>
<dbReference type="PANTHER" id="PTHR43776:SF7">
    <property type="entry name" value="D,D-DIPEPTIDE TRANSPORT ATP-BINDING PROTEIN DDPF-RELATED"/>
    <property type="match status" value="1"/>
</dbReference>
<dbReference type="Gene3D" id="3.40.50.300">
    <property type="entry name" value="P-loop containing nucleotide triphosphate hydrolases"/>
    <property type="match status" value="1"/>
</dbReference>
<dbReference type="EMBL" id="QEOB01000012">
    <property type="protein sequence ID" value="PVX79867.1"/>
    <property type="molecule type" value="Genomic_DNA"/>
</dbReference>
<organism evidence="8 9">
    <name type="scientific">Paraburkholderia unamae</name>
    <dbReference type="NCBI Taxonomy" id="219649"/>
    <lineage>
        <taxon>Bacteria</taxon>
        <taxon>Pseudomonadati</taxon>
        <taxon>Pseudomonadota</taxon>
        <taxon>Betaproteobacteria</taxon>
        <taxon>Burkholderiales</taxon>
        <taxon>Burkholderiaceae</taxon>
        <taxon>Paraburkholderia</taxon>
    </lineage>
</organism>
<dbReference type="Pfam" id="PF00005">
    <property type="entry name" value="ABC_tran"/>
    <property type="match status" value="1"/>
</dbReference>
<evidence type="ECO:0000256" key="5">
    <source>
        <dbReference type="ARBA" id="ARBA00022741"/>
    </source>
</evidence>
<keyword evidence="3" id="KW-1003">Cell membrane</keyword>
<dbReference type="InterPro" id="IPR003439">
    <property type="entry name" value="ABC_transporter-like_ATP-bd"/>
</dbReference>
<keyword evidence="6" id="KW-0067">ATP-binding</keyword>
<keyword evidence="4" id="KW-0472">Membrane</keyword>
<dbReference type="RefSeq" id="WP_116612444.1">
    <property type="nucleotide sequence ID" value="NZ_QEOB01000012.1"/>
</dbReference>
<evidence type="ECO:0000256" key="2">
    <source>
        <dbReference type="ARBA" id="ARBA00022448"/>
    </source>
</evidence>
<evidence type="ECO:0000256" key="1">
    <source>
        <dbReference type="ARBA" id="ARBA00005417"/>
    </source>
</evidence>
<accession>A0ABX5KJ30</accession>
<comment type="caution">
    <text evidence="8">The sequence shown here is derived from an EMBL/GenBank/DDBJ whole genome shotgun (WGS) entry which is preliminary data.</text>
</comment>
<dbReference type="InterPro" id="IPR027417">
    <property type="entry name" value="P-loop_NTPase"/>
</dbReference>
<keyword evidence="4" id="KW-0997">Cell inner membrane</keyword>
<reference evidence="8 9" key="1">
    <citation type="submission" date="2018-05" db="EMBL/GenBank/DDBJ databases">
        <title>Genomic Encyclopedia of Type Strains, Phase IV (KMG-V): Genome sequencing to study the core and pangenomes of soil and plant-associated prokaryotes.</title>
        <authorList>
            <person name="Whitman W."/>
        </authorList>
    </citation>
    <scope>NUCLEOTIDE SEQUENCE [LARGE SCALE GENOMIC DNA]</scope>
    <source>
        <strain evidence="8 9">SCZa-39</strain>
    </source>
</reference>
<dbReference type="CDD" id="cd03257">
    <property type="entry name" value="ABC_NikE_OppD_transporters"/>
    <property type="match status" value="1"/>
</dbReference>
<feature type="domain" description="ABC transporter" evidence="7">
    <location>
        <begin position="5"/>
        <end position="248"/>
    </location>
</feature>
<evidence type="ECO:0000259" key="7">
    <source>
        <dbReference type="PROSITE" id="PS50893"/>
    </source>
</evidence>
<gene>
    <name evidence="8" type="ORF">C7402_11254</name>
</gene>
<name>A0ABX5KJ30_9BURK</name>
<protein>
    <submittedName>
        <fullName evidence="8">ABC transporter family protein</fullName>
    </submittedName>
</protein>
<dbReference type="SMART" id="SM00382">
    <property type="entry name" value="AAA"/>
    <property type="match status" value="1"/>
</dbReference>
<proteinExistence type="inferred from homology"/>
<keyword evidence="2" id="KW-0813">Transport</keyword>
<dbReference type="PANTHER" id="PTHR43776">
    <property type="entry name" value="TRANSPORT ATP-BINDING PROTEIN"/>
    <property type="match status" value="1"/>
</dbReference>
<dbReference type="InterPro" id="IPR050319">
    <property type="entry name" value="ABC_transp_ATP-bind"/>
</dbReference>
<dbReference type="PROSITE" id="PS50893">
    <property type="entry name" value="ABC_TRANSPORTER_2"/>
    <property type="match status" value="1"/>
</dbReference>
<evidence type="ECO:0000256" key="3">
    <source>
        <dbReference type="ARBA" id="ARBA00022475"/>
    </source>
</evidence>
<dbReference type="InterPro" id="IPR017871">
    <property type="entry name" value="ABC_transporter-like_CS"/>
</dbReference>
<dbReference type="PROSITE" id="PS00211">
    <property type="entry name" value="ABC_TRANSPORTER_1"/>
    <property type="match status" value="1"/>
</dbReference>
<evidence type="ECO:0000313" key="8">
    <source>
        <dbReference type="EMBL" id="PVX79867.1"/>
    </source>
</evidence>
<keyword evidence="5" id="KW-0547">Nucleotide-binding</keyword>